<name>A0A2P9HHN4_9HYPH</name>
<evidence type="ECO:0000256" key="1">
    <source>
        <dbReference type="ARBA" id="ARBA00004651"/>
    </source>
</evidence>
<protein>
    <submittedName>
        <fullName evidence="9">Drug resistance translocase</fullName>
    </submittedName>
</protein>
<dbReference type="SUPFAM" id="SSF103473">
    <property type="entry name" value="MFS general substrate transporter"/>
    <property type="match status" value="1"/>
</dbReference>
<dbReference type="InterPro" id="IPR004638">
    <property type="entry name" value="EmrB-like"/>
</dbReference>
<dbReference type="Gene3D" id="1.20.1720.10">
    <property type="entry name" value="Multidrug resistance protein D"/>
    <property type="match status" value="1"/>
</dbReference>
<evidence type="ECO:0000256" key="6">
    <source>
        <dbReference type="ARBA" id="ARBA00023136"/>
    </source>
</evidence>
<evidence type="ECO:0000256" key="3">
    <source>
        <dbReference type="ARBA" id="ARBA00022475"/>
    </source>
</evidence>
<keyword evidence="6 7" id="KW-0472">Membrane</keyword>
<dbReference type="PANTHER" id="PTHR42718:SF46">
    <property type="entry name" value="BLR6921 PROTEIN"/>
    <property type="match status" value="1"/>
</dbReference>
<keyword evidence="5 7" id="KW-1133">Transmembrane helix</keyword>
<keyword evidence="2" id="KW-0813">Transport</keyword>
<feature type="transmembrane region" description="Helical" evidence="7">
    <location>
        <begin position="117"/>
        <end position="138"/>
    </location>
</feature>
<dbReference type="CDD" id="cd17503">
    <property type="entry name" value="MFS_LmrB_MDR_like"/>
    <property type="match status" value="1"/>
</dbReference>
<feature type="transmembrane region" description="Helical" evidence="7">
    <location>
        <begin position="91"/>
        <end position="111"/>
    </location>
</feature>
<accession>A0A2P9HHN4</accession>
<evidence type="ECO:0000259" key="8">
    <source>
        <dbReference type="PROSITE" id="PS50850"/>
    </source>
</evidence>
<dbReference type="InterPro" id="IPR036259">
    <property type="entry name" value="MFS_trans_sf"/>
</dbReference>
<dbReference type="PANTHER" id="PTHR42718">
    <property type="entry name" value="MAJOR FACILITATOR SUPERFAMILY MULTIDRUG TRANSPORTER MFSC"/>
    <property type="match status" value="1"/>
</dbReference>
<feature type="transmembrane region" description="Helical" evidence="7">
    <location>
        <begin position="61"/>
        <end position="79"/>
    </location>
</feature>
<dbReference type="GO" id="GO:0005886">
    <property type="term" value="C:plasma membrane"/>
    <property type="evidence" value="ECO:0007669"/>
    <property type="project" value="UniProtKB-SubCell"/>
</dbReference>
<dbReference type="RefSeq" id="WP_109367251.1">
    <property type="nucleotide sequence ID" value="NZ_OOFM01000004.1"/>
</dbReference>
<dbReference type="NCBIfam" id="TIGR00711">
    <property type="entry name" value="efflux_EmrB"/>
    <property type="match status" value="1"/>
</dbReference>
<feature type="transmembrane region" description="Helical" evidence="7">
    <location>
        <begin position="448"/>
        <end position="467"/>
    </location>
</feature>
<dbReference type="AlphaFoldDB" id="A0A2P9HHN4"/>
<reference evidence="10" key="1">
    <citation type="submission" date="2017-12" db="EMBL/GenBank/DDBJ databases">
        <authorList>
            <person name="Diaz M."/>
        </authorList>
    </citation>
    <scope>NUCLEOTIDE SEQUENCE [LARGE SCALE GENOMIC DNA]</scope>
    <source>
        <strain evidence="10">FI11154</strain>
    </source>
</reference>
<feature type="transmembrane region" description="Helical" evidence="7">
    <location>
        <begin position="213"/>
        <end position="230"/>
    </location>
</feature>
<keyword evidence="4 7" id="KW-0812">Transmembrane</keyword>
<feature type="transmembrane region" description="Helical" evidence="7">
    <location>
        <begin position="25"/>
        <end position="49"/>
    </location>
</feature>
<dbReference type="Pfam" id="PF07690">
    <property type="entry name" value="MFS_1"/>
    <property type="match status" value="1"/>
</dbReference>
<dbReference type="Proteomes" id="UP000246073">
    <property type="component" value="Unassembled WGS sequence"/>
</dbReference>
<dbReference type="Gene3D" id="1.20.1250.20">
    <property type="entry name" value="MFS general substrate transporter like domains"/>
    <property type="match status" value="1"/>
</dbReference>
<dbReference type="InterPro" id="IPR011701">
    <property type="entry name" value="MFS"/>
</dbReference>
<dbReference type="PROSITE" id="PS50850">
    <property type="entry name" value="MFS"/>
    <property type="match status" value="1"/>
</dbReference>
<evidence type="ECO:0000313" key="9">
    <source>
        <dbReference type="EMBL" id="SPL63290.1"/>
    </source>
</evidence>
<evidence type="ECO:0000256" key="5">
    <source>
        <dbReference type="ARBA" id="ARBA00022989"/>
    </source>
</evidence>
<proteinExistence type="predicted"/>
<dbReference type="InterPro" id="IPR020846">
    <property type="entry name" value="MFS_dom"/>
</dbReference>
<feature type="transmembrane region" description="Helical" evidence="7">
    <location>
        <begin position="242"/>
        <end position="260"/>
    </location>
</feature>
<evidence type="ECO:0000313" key="10">
    <source>
        <dbReference type="Proteomes" id="UP000246073"/>
    </source>
</evidence>
<feature type="domain" description="Major facilitator superfamily (MFS) profile" evidence="8">
    <location>
        <begin position="26"/>
        <end position="471"/>
    </location>
</feature>
<gene>
    <name evidence="9" type="ORF">OHAE_3222</name>
</gene>
<evidence type="ECO:0000256" key="4">
    <source>
        <dbReference type="ARBA" id="ARBA00022692"/>
    </source>
</evidence>
<evidence type="ECO:0000256" key="7">
    <source>
        <dbReference type="SAM" id="Phobius"/>
    </source>
</evidence>
<feature type="transmembrane region" description="Helical" evidence="7">
    <location>
        <begin position="297"/>
        <end position="327"/>
    </location>
</feature>
<feature type="transmembrane region" description="Helical" evidence="7">
    <location>
        <begin position="415"/>
        <end position="436"/>
    </location>
</feature>
<comment type="subcellular location">
    <subcellularLocation>
        <location evidence="1">Cell membrane</location>
        <topology evidence="1">Multi-pass membrane protein</topology>
    </subcellularLocation>
</comment>
<feature type="transmembrane region" description="Helical" evidence="7">
    <location>
        <begin position="147"/>
        <end position="168"/>
    </location>
</feature>
<feature type="transmembrane region" description="Helical" evidence="7">
    <location>
        <begin position="180"/>
        <end position="201"/>
    </location>
</feature>
<dbReference type="GO" id="GO:0022857">
    <property type="term" value="F:transmembrane transporter activity"/>
    <property type="evidence" value="ECO:0007669"/>
    <property type="project" value="InterPro"/>
</dbReference>
<organism evidence="9 10">
    <name type="scientific">Ochrobactrum soli</name>
    <dbReference type="NCBI Taxonomy" id="2448455"/>
    <lineage>
        <taxon>Bacteria</taxon>
        <taxon>Pseudomonadati</taxon>
        <taxon>Pseudomonadota</taxon>
        <taxon>Alphaproteobacteria</taxon>
        <taxon>Hyphomicrobiales</taxon>
        <taxon>Brucellaceae</taxon>
        <taxon>Brucella/Ochrobactrum group</taxon>
        <taxon>Ochrobactrum</taxon>
    </lineage>
</organism>
<keyword evidence="3" id="KW-1003">Cell membrane</keyword>
<dbReference type="EMBL" id="OOFM01000004">
    <property type="protein sequence ID" value="SPL63290.1"/>
    <property type="molecule type" value="Genomic_DNA"/>
</dbReference>
<evidence type="ECO:0000256" key="2">
    <source>
        <dbReference type="ARBA" id="ARBA00022448"/>
    </source>
</evidence>
<feature type="transmembrane region" description="Helical" evidence="7">
    <location>
        <begin position="369"/>
        <end position="394"/>
    </location>
</feature>
<sequence length="477" mass="51385">MSVSLESQNSTAEAAASEGKSNFRIIALIVASAMLMEQLDATILATALATMARDFNVGAPSMSVALTSYLLSLAIFIPASGKIADRFGTRTVFRFAIAIFILGSVLCAQAPNLPCLVAARLLQGAGGAMMLPVGRLVLIRSVERKDLIAAMSWMLVPALMGPILGPPLGGLFVTYLDWRWIFYINVPIGILGMIFVSLYIGEYKSETREPFDFMGLILSGIALGALLFSLETASNHEGGNLALKLFVVGIVFGVATIVHSRRHPAPMLDFSLLRIESFGTSMIAGSITRITQGAHPFLLPLMLQIGFGLSAVAAGNMVLATALGALAMKAFAPRIIRQFGFRMSLVVNGIFSACSYAICAFFTPDWPHWLIFIVLAMSGFSMSFQFTAYNTVAYDRVDAKRMSSANSFYSTFQQLMLSVGVCVAALILHASMNLHARDVPVISDFSTAFLVVTGISLTATFWNLRFAKNAGEQMRGK</sequence>
<feature type="transmembrane region" description="Helical" evidence="7">
    <location>
        <begin position="339"/>
        <end position="363"/>
    </location>
</feature>